<dbReference type="PANTHER" id="PTHR46100:SF4">
    <property type="entry name" value="USPA DOMAIN-CONTAINING PROTEIN"/>
    <property type="match status" value="1"/>
</dbReference>
<feature type="domain" description="UspA" evidence="2">
    <location>
        <begin position="508"/>
        <end position="575"/>
    </location>
</feature>
<proteinExistence type="predicted"/>
<organism evidence="3 4">
    <name type="scientific">Escovopsis weberi</name>
    <dbReference type="NCBI Taxonomy" id="150374"/>
    <lineage>
        <taxon>Eukaryota</taxon>
        <taxon>Fungi</taxon>
        <taxon>Dikarya</taxon>
        <taxon>Ascomycota</taxon>
        <taxon>Pezizomycotina</taxon>
        <taxon>Sordariomycetes</taxon>
        <taxon>Hypocreomycetidae</taxon>
        <taxon>Hypocreales</taxon>
        <taxon>Hypocreaceae</taxon>
        <taxon>Escovopsis</taxon>
    </lineage>
</organism>
<name>A0A0M8MUT9_ESCWE</name>
<dbReference type="AlphaFoldDB" id="A0A0M8MUT9"/>
<dbReference type="InterPro" id="IPR014729">
    <property type="entry name" value="Rossmann-like_a/b/a_fold"/>
</dbReference>
<dbReference type="Proteomes" id="UP000053831">
    <property type="component" value="Unassembled WGS sequence"/>
</dbReference>
<feature type="region of interest" description="Disordered" evidence="1">
    <location>
        <begin position="24"/>
        <end position="276"/>
    </location>
</feature>
<accession>A0A0M8MUT9</accession>
<dbReference type="Gene3D" id="3.40.50.620">
    <property type="entry name" value="HUPs"/>
    <property type="match status" value="1"/>
</dbReference>
<protein>
    <recommendedName>
        <fullName evidence="2">UspA domain-containing protein</fullName>
    </recommendedName>
</protein>
<evidence type="ECO:0000259" key="2">
    <source>
        <dbReference type="Pfam" id="PF00582"/>
    </source>
</evidence>
<feature type="compositionally biased region" description="Basic and acidic residues" evidence="1">
    <location>
        <begin position="313"/>
        <end position="325"/>
    </location>
</feature>
<keyword evidence="4" id="KW-1185">Reference proteome</keyword>
<dbReference type="EMBL" id="LGSR01000019">
    <property type="protein sequence ID" value="KOS19836.1"/>
    <property type="molecule type" value="Genomic_DNA"/>
</dbReference>
<sequence>MAQKKSLPMSIDAMLDMERQEVMALLESKSQGASSSSQQHMRSSSPYMPRSPVRSLVDIAEDEQDAAAPSRHGRSGQTTQAPVRSMLDIDSPLPSVSGITGASVRSMLNNEPSGMSTPGTSTPRTGRRSTPSSPHLGSEPFFRQASPMAPYPRSRSDAGLPRTDYTSRTSGLRNDPMSGYQFSGILPSNPTPQRAKWFPSSSASSSKAGPSSAGAQRGDARGNPDLGGLQLPDRGRNLLISSRLGGSNHQSKSPASRRWGSRSQSPATFAPAPAPHLMLDGGQMVDMNSAYRRLSDANLAFSSGSLAQLPMRKRSEEVGEGRLVKDYLGPDGEHLDSSEDDEPFSSDDEDRGRRKDPRTSDTELLENIQQAGTARKERKTLSLLAAAEEERSQIAQSAQSQYQYRSLFSEPEIKVTTAMGDTAAKPSKSKSGVHPATSYDQGPTSANPSVIDSDEEAEMDDIKRAQKLAFSMTNILDTAEAHRAIRIIYRGEYNKIVQSAEEENHRLRKYLVATDLSDESAHALEWAIGTLLRDGDTLIAIYCVDEETGITGEGLVVPDDSKAMKEQAAAINTISNTKLALAQVTPVTEFKRPKPQYKSYAGSLVNTPAASPARPPNGLGDSSRAEQERHRAVQFITDKVLRLLRKTRLQVRVIVEVLHCKNPKHLVTEVIDLVNPTLVVIGSRGRSALKGVILGSFSNYLVTKSSVPVMVARKRLRKQSKYKRTAVRQVNNLSNPTVRSLANAIVD</sequence>
<gene>
    <name evidence="3" type="ORF">ESCO_005670</name>
</gene>
<dbReference type="CDD" id="cd23659">
    <property type="entry name" value="USP_At3g01520-like"/>
    <property type="match status" value="1"/>
</dbReference>
<dbReference type="SUPFAM" id="SSF52402">
    <property type="entry name" value="Adenine nucleotide alpha hydrolases-like"/>
    <property type="match status" value="1"/>
</dbReference>
<feature type="compositionally biased region" description="Acidic residues" evidence="1">
    <location>
        <begin position="338"/>
        <end position="349"/>
    </location>
</feature>
<dbReference type="PRINTS" id="PR01438">
    <property type="entry name" value="UNVRSLSTRESS"/>
</dbReference>
<feature type="region of interest" description="Disordered" evidence="1">
    <location>
        <begin position="605"/>
        <end position="626"/>
    </location>
</feature>
<feature type="compositionally biased region" description="Low complexity" evidence="1">
    <location>
        <begin position="28"/>
        <end position="55"/>
    </location>
</feature>
<dbReference type="InterPro" id="IPR006015">
    <property type="entry name" value="Universal_stress_UspA"/>
</dbReference>
<evidence type="ECO:0000313" key="4">
    <source>
        <dbReference type="Proteomes" id="UP000053831"/>
    </source>
</evidence>
<evidence type="ECO:0000313" key="3">
    <source>
        <dbReference type="EMBL" id="KOS19836.1"/>
    </source>
</evidence>
<dbReference type="InterPro" id="IPR006016">
    <property type="entry name" value="UspA"/>
</dbReference>
<comment type="caution">
    <text evidence="3">The sequence shown here is derived from an EMBL/GenBank/DDBJ whole genome shotgun (WGS) entry which is preliminary data.</text>
</comment>
<feature type="domain" description="UspA" evidence="2">
    <location>
        <begin position="617"/>
        <end position="713"/>
    </location>
</feature>
<dbReference type="Pfam" id="PF00582">
    <property type="entry name" value="Usp"/>
    <property type="match status" value="2"/>
</dbReference>
<evidence type="ECO:0000256" key="1">
    <source>
        <dbReference type="SAM" id="MobiDB-lite"/>
    </source>
</evidence>
<feature type="region of interest" description="Disordered" evidence="1">
    <location>
        <begin position="420"/>
        <end position="448"/>
    </location>
</feature>
<reference evidence="3 4" key="1">
    <citation type="submission" date="2015-07" db="EMBL/GenBank/DDBJ databases">
        <title>The genome of the fungus Escovopsis weberi, a specialized disease agent of ant agriculture.</title>
        <authorList>
            <person name="de Man T.J."/>
            <person name="Stajich J.E."/>
            <person name="Kubicek C.P."/>
            <person name="Chenthamara K."/>
            <person name="Atanasova L."/>
            <person name="Druzhinina I.S."/>
            <person name="Birnbaum S."/>
            <person name="Barribeau S.M."/>
            <person name="Teiling C."/>
            <person name="Suen G."/>
            <person name="Currie C."/>
            <person name="Gerardo N.M."/>
        </authorList>
    </citation>
    <scope>NUCLEOTIDE SEQUENCE [LARGE SCALE GENOMIC DNA]</scope>
</reference>
<feature type="compositionally biased region" description="Polar residues" evidence="1">
    <location>
        <begin position="438"/>
        <end position="448"/>
    </location>
</feature>
<feature type="compositionally biased region" description="Low complexity" evidence="1">
    <location>
        <begin position="112"/>
        <end position="134"/>
    </location>
</feature>
<dbReference type="OrthoDB" id="992776at2759"/>
<feature type="compositionally biased region" description="Low complexity" evidence="1">
    <location>
        <begin position="199"/>
        <end position="215"/>
    </location>
</feature>
<feature type="compositionally biased region" description="Polar residues" evidence="1">
    <location>
        <begin position="244"/>
        <end position="254"/>
    </location>
</feature>
<dbReference type="PANTHER" id="PTHR46100">
    <property type="entry name" value="IMP2'P"/>
    <property type="match status" value="1"/>
</dbReference>
<feature type="region of interest" description="Disordered" evidence="1">
    <location>
        <begin position="312"/>
        <end position="377"/>
    </location>
</feature>
<dbReference type="STRING" id="150374.A0A0M8MUT9"/>
<feature type="compositionally biased region" description="Basic and acidic residues" evidence="1">
    <location>
        <begin position="350"/>
        <end position="361"/>
    </location>
</feature>